<dbReference type="GO" id="GO:0004519">
    <property type="term" value="F:endonuclease activity"/>
    <property type="evidence" value="ECO:0007669"/>
    <property type="project" value="UniProtKB-KW"/>
</dbReference>
<dbReference type="OrthoDB" id="6776856at2759"/>
<dbReference type="SUPFAM" id="SSF53098">
    <property type="entry name" value="Ribonuclease H-like"/>
    <property type="match status" value="1"/>
</dbReference>
<dbReference type="PANTHER" id="PTHR42648:SF11">
    <property type="entry name" value="TRANSPOSON TY4-P GAG-POL POLYPROTEIN"/>
    <property type="match status" value="1"/>
</dbReference>
<keyword evidence="7" id="KW-0695">RNA-directed DNA polymerase</keyword>
<evidence type="ECO:0000256" key="8">
    <source>
        <dbReference type="ARBA" id="ARBA00022932"/>
    </source>
</evidence>
<reference evidence="10 11" key="1">
    <citation type="journal article" date="2020" name="IScience">
        <title>Genome Sequencing of the Endangered Kingdonia uniflora (Circaeasteraceae, Ranunculales) Reveals Potential Mechanisms of Evolutionary Specialization.</title>
        <authorList>
            <person name="Sun Y."/>
            <person name="Deng T."/>
            <person name="Zhang A."/>
            <person name="Moore M.J."/>
            <person name="Landis J.B."/>
            <person name="Lin N."/>
            <person name="Zhang H."/>
            <person name="Zhang X."/>
            <person name="Huang J."/>
            <person name="Zhang X."/>
            <person name="Sun H."/>
            <person name="Wang H."/>
        </authorList>
    </citation>
    <scope>NUCLEOTIDE SEQUENCE [LARGE SCALE GENOMIC DNA]</scope>
    <source>
        <strain evidence="10">TB1705</strain>
        <tissue evidence="10">Leaf</tissue>
    </source>
</reference>
<keyword evidence="9" id="KW-0233">DNA recombination</keyword>
<evidence type="ECO:0000256" key="1">
    <source>
        <dbReference type="ARBA" id="ARBA00022722"/>
    </source>
</evidence>
<evidence type="ECO:0000256" key="4">
    <source>
        <dbReference type="ARBA" id="ARBA00022801"/>
    </source>
</evidence>
<keyword evidence="5" id="KW-0460">Magnesium</keyword>
<keyword evidence="3" id="KW-0255">Endonuclease</keyword>
<dbReference type="GO" id="GO:0003964">
    <property type="term" value="F:RNA-directed DNA polymerase activity"/>
    <property type="evidence" value="ECO:0007669"/>
    <property type="project" value="UniProtKB-KW"/>
</dbReference>
<evidence type="ECO:0000313" key="10">
    <source>
        <dbReference type="EMBL" id="KAF6167115.1"/>
    </source>
</evidence>
<dbReference type="EMBL" id="JACGCM010000766">
    <property type="protein sequence ID" value="KAF6167115.1"/>
    <property type="molecule type" value="Genomic_DNA"/>
</dbReference>
<evidence type="ECO:0000313" key="11">
    <source>
        <dbReference type="Proteomes" id="UP000541444"/>
    </source>
</evidence>
<keyword evidence="8" id="KW-0808">Transferase</keyword>
<keyword evidence="1" id="KW-0540">Nuclease</keyword>
<keyword evidence="4" id="KW-0378">Hydrolase</keyword>
<evidence type="ECO:0000256" key="9">
    <source>
        <dbReference type="ARBA" id="ARBA00023172"/>
    </source>
</evidence>
<organism evidence="10 11">
    <name type="scientific">Kingdonia uniflora</name>
    <dbReference type="NCBI Taxonomy" id="39325"/>
    <lineage>
        <taxon>Eukaryota</taxon>
        <taxon>Viridiplantae</taxon>
        <taxon>Streptophyta</taxon>
        <taxon>Embryophyta</taxon>
        <taxon>Tracheophyta</taxon>
        <taxon>Spermatophyta</taxon>
        <taxon>Magnoliopsida</taxon>
        <taxon>Ranunculales</taxon>
        <taxon>Circaeasteraceae</taxon>
        <taxon>Kingdonia</taxon>
    </lineage>
</organism>
<keyword evidence="2" id="KW-0479">Metal-binding</keyword>
<evidence type="ECO:0000256" key="2">
    <source>
        <dbReference type="ARBA" id="ARBA00022723"/>
    </source>
</evidence>
<dbReference type="GO" id="GO:0015074">
    <property type="term" value="P:DNA integration"/>
    <property type="evidence" value="ECO:0007669"/>
    <property type="project" value="UniProtKB-KW"/>
</dbReference>
<dbReference type="GO" id="GO:0006310">
    <property type="term" value="P:DNA recombination"/>
    <property type="evidence" value="ECO:0007669"/>
    <property type="project" value="UniProtKB-KW"/>
</dbReference>
<evidence type="ECO:0000256" key="3">
    <source>
        <dbReference type="ARBA" id="ARBA00022759"/>
    </source>
</evidence>
<dbReference type="GO" id="GO:0016787">
    <property type="term" value="F:hydrolase activity"/>
    <property type="evidence" value="ECO:0007669"/>
    <property type="project" value="UniProtKB-KW"/>
</dbReference>
<protein>
    <submittedName>
        <fullName evidence="10">Uncharacterized protein</fullName>
    </submittedName>
</protein>
<gene>
    <name evidence="10" type="ORF">GIB67_041370</name>
</gene>
<keyword evidence="8" id="KW-0239">DNA-directed DNA polymerase</keyword>
<sequence>MGSNHLYDDVWEPTKVSSNRGFHVFDVFIGDSTREFVVHFLKNETDWFNVFAKWKAWVEIEMGSMLKRLGSNSNGDQFCCDEFVIHKASIGIERLKKIPIILQGMAESVVREITERARSMKCFIELSKQFWADSVVSAVNIESWYALDLGLLEEITWTENEVIIYTSFVYSSSRSLLDYMSSLCMFIGYVYDDFGDRSCDARNQKIIQLIDVISNDDVFYEDMDKWIYRCHVRLCSLMMAEYTSDMEKATDLGCYTEAAWVREIHSEIWRWVTVDSISSGRLLGCELEFVFEIRIGYDQQKFELIKYPEDLNWMAYVTLSRVKSLAGFDPPKITADAKVTYAAEQRLVQEAETEAIRRGLQ</sequence>
<accession>A0A7J7NIU7</accession>
<dbReference type="Proteomes" id="UP000541444">
    <property type="component" value="Unassembled WGS sequence"/>
</dbReference>
<keyword evidence="8" id="KW-0548">Nucleotidyltransferase</keyword>
<keyword evidence="6" id="KW-0229">DNA integration</keyword>
<dbReference type="InterPro" id="IPR012337">
    <property type="entry name" value="RNaseH-like_sf"/>
</dbReference>
<evidence type="ECO:0000256" key="5">
    <source>
        <dbReference type="ARBA" id="ARBA00022842"/>
    </source>
</evidence>
<evidence type="ECO:0000256" key="6">
    <source>
        <dbReference type="ARBA" id="ARBA00022908"/>
    </source>
</evidence>
<dbReference type="AlphaFoldDB" id="A0A7J7NIU7"/>
<name>A0A7J7NIU7_9MAGN</name>
<evidence type="ECO:0000256" key="7">
    <source>
        <dbReference type="ARBA" id="ARBA00022918"/>
    </source>
</evidence>
<dbReference type="PANTHER" id="PTHR42648">
    <property type="entry name" value="TRANSPOSASE, PUTATIVE-RELATED"/>
    <property type="match status" value="1"/>
</dbReference>
<keyword evidence="11" id="KW-1185">Reference proteome</keyword>
<dbReference type="GO" id="GO:0003887">
    <property type="term" value="F:DNA-directed DNA polymerase activity"/>
    <property type="evidence" value="ECO:0007669"/>
    <property type="project" value="UniProtKB-KW"/>
</dbReference>
<dbReference type="InterPro" id="IPR039537">
    <property type="entry name" value="Retrotran_Ty1/copia-like"/>
</dbReference>
<comment type="caution">
    <text evidence="10">The sequence shown here is derived from an EMBL/GenBank/DDBJ whole genome shotgun (WGS) entry which is preliminary data.</text>
</comment>
<dbReference type="GO" id="GO:0046872">
    <property type="term" value="F:metal ion binding"/>
    <property type="evidence" value="ECO:0007669"/>
    <property type="project" value="UniProtKB-KW"/>
</dbReference>
<proteinExistence type="predicted"/>